<dbReference type="PROSITE" id="PS00175">
    <property type="entry name" value="PG_MUTASE"/>
    <property type="match status" value="1"/>
</dbReference>
<dbReference type="Gene3D" id="3.40.50.1240">
    <property type="entry name" value="Phosphoglycerate mutase-like"/>
    <property type="match status" value="1"/>
</dbReference>
<reference evidence="2" key="1">
    <citation type="submission" date="2017-04" db="EMBL/GenBank/DDBJ databases">
        <authorList>
            <person name="Varghese N."/>
            <person name="Submissions S."/>
        </authorList>
    </citation>
    <scope>NUCLEOTIDE SEQUENCE [LARGE SCALE GENOMIC DNA]</scope>
    <source>
        <strain evidence="2">VKM Ac-2510</strain>
    </source>
</reference>
<organism evidence="1 2">
    <name type="scientific">Agreia pratensis</name>
    <dbReference type="NCBI Taxonomy" id="150121"/>
    <lineage>
        <taxon>Bacteria</taxon>
        <taxon>Bacillati</taxon>
        <taxon>Actinomycetota</taxon>
        <taxon>Actinomycetes</taxon>
        <taxon>Micrococcales</taxon>
        <taxon>Microbacteriaceae</taxon>
        <taxon>Agreia</taxon>
    </lineage>
</organism>
<dbReference type="PANTHER" id="PTHR48100">
    <property type="entry name" value="BROAD-SPECIFICITY PHOSPHATASE YOR283W-RELATED"/>
    <property type="match status" value="1"/>
</dbReference>
<dbReference type="STRING" id="150121.SAMN06296010_0588"/>
<dbReference type="EMBL" id="FXAY01000001">
    <property type="protein sequence ID" value="SMG15087.1"/>
    <property type="molecule type" value="Genomic_DNA"/>
</dbReference>
<dbReference type="Pfam" id="PF00300">
    <property type="entry name" value="His_Phos_1"/>
    <property type="match status" value="1"/>
</dbReference>
<evidence type="ECO:0000313" key="2">
    <source>
        <dbReference type="Proteomes" id="UP000193244"/>
    </source>
</evidence>
<dbReference type="AlphaFoldDB" id="A0A1X7IJV8"/>
<keyword evidence="2" id="KW-1185">Reference proteome</keyword>
<dbReference type="Proteomes" id="UP000193244">
    <property type="component" value="Unassembled WGS sequence"/>
</dbReference>
<sequence>MRLLLIRHGQTPSNVIGALDTAIPGPGLTDLGLEQADAVPEALVAETIGAIFASTQLRAQLTAAPLAEARGLTVDIRSGLREVDAGDLEMRNDDEAVRIYMETVIAWADGDVERRMPGAESGAEVYARYDEVIAEAAATGHSVVAIVSHGAIIRSWVGARAENVSADFSAEHSLSNTGVVVLEGSPDSGWRALTWMGQAIGGPTLDDAAHAGPASETR</sequence>
<dbReference type="PANTHER" id="PTHR48100:SF58">
    <property type="entry name" value="PE-PGRS FAMILY PROTEIN PE_PGRS11"/>
    <property type="match status" value="1"/>
</dbReference>
<dbReference type="InterPro" id="IPR050275">
    <property type="entry name" value="PGM_Phosphatase"/>
</dbReference>
<protein>
    <submittedName>
        <fullName evidence="1">Probable phosphoglycerate mutase</fullName>
    </submittedName>
</protein>
<proteinExistence type="predicted"/>
<dbReference type="RefSeq" id="WP_085482762.1">
    <property type="nucleotide sequence ID" value="NZ_FXAY01000001.1"/>
</dbReference>
<dbReference type="InterPro" id="IPR001345">
    <property type="entry name" value="PG/BPGM_mutase_AS"/>
</dbReference>
<dbReference type="InterPro" id="IPR013078">
    <property type="entry name" value="His_Pase_superF_clade-1"/>
</dbReference>
<dbReference type="OrthoDB" id="9793115at2"/>
<dbReference type="InterPro" id="IPR029033">
    <property type="entry name" value="His_PPase_superfam"/>
</dbReference>
<dbReference type="GO" id="GO:0005737">
    <property type="term" value="C:cytoplasm"/>
    <property type="evidence" value="ECO:0007669"/>
    <property type="project" value="TreeGrafter"/>
</dbReference>
<dbReference type="CDD" id="cd07067">
    <property type="entry name" value="HP_PGM_like"/>
    <property type="match status" value="1"/>
</dbReference>
<gene>
    <name evidence="1" type="ORF">SAMN06296010_0588</name>
</gene>
<evidence type="ECO:0000313" key="1">
    <source>
        <dbReference type="EMBL" id="SMG15087.1"/>
    </source>
</evidence>
<dbReference type="SMART" id="SM00855">
    <property type="entry name" value="PGAM"/>
    <property type="match status" value="1"/>
</dbReference>
<dbReference type="SUPFAM" id="SSF53254">
    <property type="entry name" value="Phosphoglycerate mutase-like"/>
    <property type="match status" value="1"/>
</dbReference>
<accession>A0A1X7IJV8</accession>
<dbReference type="GO" id="GO:0016791">
    <property type="term" value="F:phosphatase activity"/>
    <property type="evidence" value="ECO:0007669"/>
    <property type="project" value="TreeGrafter"/>
</dbReference>
<name>A0A1X7IJV8_9MICO</name>